<comment type="caution">
    <text evidence="1">The sequence shown here is derived from an EMBL/GenBank/DDBJ whole genome shotgun (WGS) entry which is preliminary data.</text>
</comment>
<dbReference type="Proteomes" id="UP000590412">
    <property type="component" value="Unassembled WGS sequence"/>
</dbReference>
<accession>A0A8X7NJU2</accession>
<name>A0A8X7NJU2_CANPA</name>
<dbReference type="EMBL" id="JABWAB010000005">
    <property type="protein sequence ID" value="KAF6050839.1"/>
    <property type="molecule type" value="Genomic_DNA"/>
</dbReference>
<organism evidence="1 2">
    <name type="scientific">Candida parapsilosis</name>
    <name type="common">Yeast</name>
    <dbReference type="NCBI Taxonomy" id="5480"/>
    <lineage>
        <taxon>Eukaryota</taxon>
        <taxon>Fungi</taxon>
        <taxon>Dikarya</taxon>
        <taxon>Ascomycota</taxon>
        <taxon>Saccharomycotina</taxon>
        <taxon>Pichiomycetes</taxon>
        <taxon>Debaryomycetaceae</taxon>
        <taxon>Candida/Lodderomyces clade</taxon>
        <taxon>Candida</taxon>
    </lineage>
</organism>
<sequence length="114" mass="13017">MNNDINKNTKFVYLQNQISRKLKAKTFLEKSILSSADSVHITTKEKIPSVIHTLRELNTKLEAEDFYALMTPGIQNALMCSENFEALIYDTFIPRLESEENPAVDLPDDLITLL</sequence>
<evidence type="ECO:0000313" key="1">
    <source>
        <dbReference type="EMBL" id="KAF6050839.1"/>
    </source>
</evidence>
<proteinExistence type="predicted"/>
<protein>
    <submittedName>
        <fullName evidence="1">Uncharacterized protein</fullName>
    </submittedName>
</protein>
<gene>
    <name evidence="1" type="ORF">FOB60_003507</name>
</gene>
<evidence type="ECO:0000313" key="2">
    <source>
        <dbReference type="Proteomes" id="UP000590412"/>
    </source>
</evidence>
<reference evidence="1" key="1">
    <citation type="submission" date="2020-03" db="EMBL/GenBank/DDBJ databases">
        <title>FDA dAtabase for Regulatory Grade micrObial Sequences (FDA-ARGOS): Supporting development and validation of Infectious Disease Dx tests.</title>
        <authorList>
            <person name="Campos J."/>
            <person name="Goldberg B."/>
            <person name="Tallon L."/>
            <person name="Sadzewicz L."/>
            <person name="Vavikolanu K."/>
            <person name="Mehta A."/>
            <person name="Aluvathingal J."/>
            <person name="Nadendla S."/>
            <person name="Nandy P."/>
            <person name="Geyer C."/>
            <person name="Yan Y."/>
            <person name="Sichtig H."/>
        </authorList>
    </citation>
    <scope>NUCLEOTIDE SEQUENCE [LARGE SCALE GENOMIC DNA]</scope>
    <source>
        <strain evidence="1">FDAARGOS_652</strain>
    </source>
</reference>
<dbReference type="OrthoDB" id="4022062at2759"/>
<dbReference type="AlphaFoldDB" id="A0A8X7NJU2"/>